<keyword evidence="10" id="KW-0139">CF(1)</keyword>
<dbReference type="Gene3D" id="1.20.150.20">
    <property type="entry name" value="ATP synthase alpha/beta chain, C-terminal domain"/>
    <property type="match status" value="1"/>
</dbReference>
<keyword evidence="8" id="KW-0406">Ion transport</keyword>
<keyword evidence="9" id="KW-0472">Membrane</keyword>
<dbReference type="InterPro" id="IPR038376">
    <property type="entry name" value="ATP_synth_asu_C_sf"/>
</dbReference>
<dbReference type="SUPFAM" id="SSF47917">
    <property type="entry name" value="C-terminal domain of alpha and beta subunits of F1 ATP synthase"/>
    <property type="match status" value="1"/>
</dbReference>
<evidence type="ECO:0000259" key="13">
    <source>
        <dbReference type="Pfam" id="PF00006"/>
    </source>
</evidence>
<feature type="domain" description="ATPase F1/V1/A1 complex alpha/beta subunit nucleotide-binding" evidence="13">
    <location>
        <begin position="766"/>
        <end position="989"/>
    </location>
</feature>
<dbReference type="Pfam" id="PF00006">
    <property type="entry name" value="ATP-synt_ab"/>
    <property type="match status" value="1"/>
</dbReference>
<feature type="region of interest" description="Disordered" evidence="12">
    <location>
        <begin position="1"/>
        <end position="34"/>
    </location>
</feature>
<comment type="subcellular location">
    <subcellularLocation>
        <location evidence="1">Mitochondrion inner membrane</location>
    </subcellularLocation>
</comment>
<dbReference type="SUPFAM" id="SSF52540">
    <property type="entry name" value="P-loop containing nucleoside triphosphate hydrolases"/>
    <property type="match status" value="2"/>
</dbReference>
<evidence type="ECO:0000256" key="6">
    <source>
        <dbReference type="ARBA" id="ARBA00022781"/>
    </source>
</evidence>
<evidence type="ECO:0000256" key="1">
    <source>
        <dbReference type="ARBA" id="ARBA00004273"/>
    </source>
</evidence>
<dbReference type="Pfam" id="PF03215">
    <property type="entry name" value="Rad17"/>
    <property type="match status" value="1"/>
</dbReference>
<evidence type="ECO:0000256" key="4">
    <source>
        <dbReference type="ARBA" id="ARBA00022448"/>
    </source>
</evidence>
<reference evidence="16" key="1">
    <citation type="submission" date="2020-06" db="EMBL/GenBank/DDBJ databases">
        <title>Genomes of multiple members of Pneumocystis genus reveal paths to human pathogen Pneumocystis jirovecii.</title>
        <authorList>
            <person name="Cisse O.H."/>
            <person name="Ma L."/>
            <person name="Dekker J."/>
            <person name="Khil P."/>
            <person name="Jo J."/>
            <person name="Brenchley J."/>
            <person name="Blair R."/>
            <person name="Pahar B."/>
            <person name="Chabe M."/>
            <person name="Van Rompay K.A."/>
            <person name="Keesler R."/>
            <person name="Sukura A."/>
            <person name="Hirsch V."/>
            <person name="Kutty G."/>
            <person name="Liu Y."/>
            <person name="Peng L."/>
            <person name="Chen J."/>
            <person name="Song J."/>
            <person name="Weissenbacher-Lang C."/>
            <person name="Xu J."/>
            <person name="Upham N.S."/>
            <person name="Stajich J.E."/>
            <person name="Cuomo C.A."/>
            <person name="Cushion M.T."/>
            <person name="Kovacs J.A."/>
        </authorList>
    </citation>
    <scope>NUCLEOTIDE SEQUENCE</scope>
    <source>
        <strain evidence="16">2A</strain>
    </source>
</reference>
<evidence type="ECO:0000313" key="17">
    <source>
        <dbReference type="Proteomes" id="UP000663699"/>
    </source>
</evidence>
<dbReference type="Gene3D" id="3.40.50.300">
    <property type="entry name" value="P-loop containing nucleotide triphosphate hydrolases"/>
    <property type="match status" value="2"/>
</dbReference>
<dbReference type="InterPro" id="IPR000793">
    <property type="entry name" value="ATP_synth_asu_C"/>
</dbReference>
<dbReference type="PROSITE" id="PS00152">
    <property type="entry name" value="ATPASE_ALPHA_BETA"/>
    <property type="match status" value="1"/>
</dbReference>
<evidence type="ECO:0000259" key="15">
    <source>
        <dbReference type="Pfam" id="PF02874"/>
    </source>
</evidence>
<gene>
    <name evidence="16" type="ORF">MERGE_001667</name>
</gene>
<evidence type="ECO:0000256" key="5">
    <source>
        <dbReference type="ARBA" id="ARBA00022741"/>
    </source>
</evidence>
<evidence type="ECO:0000256" key="11">
    <source>
        <dbReference type="ARBA" id="ARBA00023310"/>
    </source>
</evidence>
<dbReference type="CDD" id="cd18113">
    <property type="entry name" value="ATP-synt_F1_alpha_C"/>
    <property type="match status" value="1"/>
</dbReference>
<dbReference type="Gene3D" id="2.40.30.20">
    <property type="match status" value="1"/>
</dbReference>
<keyword evidence="6" id="KW-0375">Hydrogen ion transport</keyword>
<sequence length="1126" mass="126873">MRGKKPLKRRKIEESHEKSSRNTPRLYKGRVRPKKDEKCLALRDSFFESENKYLESDSICIESESEEENDSGCFVRSTRRTRNIMAIFDRAKKNKIQEKNKSRDVLMWNEKYRPLTVSDLAVSKKKVAEIRNWLSIALKQDLEIKLIILTGPPGSGKTATINVLSREMGFRILEWQNPMTILSEDMELDRLSLFSKFENFLLLSKQYSSLDFDGASDVFSDSKIILIEDLPNIYTLSCDTPDKEHDFQLAILRYISSRRNKYPLVLIITETDLKEFDETDDKRVKGLRLYSLLGRTIIESEKTVQISFNPITKVSLQKTINKIIGIECRYSQKPSLELVESIVESSCGDIRSALNSLQFIVGIILQDSSKDFSREKSLLINSIINRDITLGFFHSVGKVIYNKRLGDSPDDKSEHLLPRNSLPSHLKVYERRISKVNPDNILDTIPVSHEIYILALHHNYLESCNDIKHVDFILSFLSYSDTLLSIKVWHYSLQQQISSLVAIMGFLIGLPSPVKRSFTSKIVYPVYQKILQEAKLKNEYFNDSIYKSYSNCDNLYNNTIKSSISMITEIFPYQSIILKKKIVRVSSLFFSGFFRPSALKRISAEYSIIRMNTRGFSEKALPTEISSILEEKIRGISADASLTETGRVLSVGDGIARVYGLNNVQAEELVEFSSGIKGMALNLEPDQVGVVLFGNDRLVKEGEIVKRTGDIVDVAVGPSLLGRVVNALGNPIDGKGPIKASERRRVQMKAPGILPRQSVREPMQTGLKCVDSMVPIGRGQRELIIGNRQTGKTAVALDTILNQKRWNNGNDESKKLYCVYVAVGQKRSTVAQLVKTLEENDALKYSIVVAATASEAAPLQYIAPFSGCAMGEWFRDNGRHALIVYDDLSKQAVAYRQMSLLLRRPPGREAYPGDVFYLHSRLLERAAKMNEKHGSGSLTALPIIETQGGDVSAYIPTNVISITDGQIFLESELFFKGIRPAINVGLSVSRVGSSAQVKAMKQVSGSLKLFLAQYREVAAFAQFGSDLDTSTKLTLNRGERLVELLKQNQYSPMPVEEQVPLIFAGVNGLLDKLPVEKIGPFEQAFLTHLRQNCSGLLTKIREEGSLSKELNEEIRTVIQEFLKTFV</sequence>
<evidence type="ECO:0000256" key="8">
    <source>
        <dbReference type="ARBA" id="ARBA00023065"/>
    </source>
</evidence>
<evidence type="ECO:0000256" key="10">
    <source>
        <dbReference type="ARBA" id="ARBA00023196"/>
    </source>
</evidence>
<dbReference type="InterPro" id="IPR036121">
    <property type="entry name" value="ATPase_F1/V1/A1_a/bsu_N_sf"/>
</dbReference>
<dbReference type="GO" id="GO:0043531">
    <property type="term" value="F:ADP binding"/>
    <property type="evidence" value="ECO:0007669"/>
    <property type="project" value="TreeGrafter"/>
</dbReference>
<dbReference type="Pfam" id="PF00306">
    <property type="entry name" value="ATP-synt_ab_C"/>
    <property type="match status" value="1"/>
</dbReference>
<dbReference type="SUPFAM" id="SSF50615">
    <property type="entry name" value="N-terminal domain of alpha and beta subunits of F1 ATP synthase"/>
    <property type="match status" value="1"/>
</dbReference>
<name>A0A899FVJ1_9ASCO</name>
<dbReference type="GO" id="GO:0005743">
    <property type="term" value="C:mitochondrial inner membrane"/>
    <property type="evidence" value="ECO:0007669"/>
    <property type="project" value="UniProtKB-SubCell"/>
</dbReference>
<dbReference type="InterPro" id="IPR004100">
    <property type="entry name" value="ATPase_F1/V1/A1_a/bsu_N"/>
</dbReference>
<dbReference type="InterPro" id="IPR020003">
    <property type="entry name" value="ATPase_a/bsu_AS"/>
</dbReference>
<comment type="similarity">
    <text evidence="2">Belongs to the ATPase alpha/beta chains family.</text>
</comment>
<protein>
    <recommendedName>
        <fullName evidence="3">ATP synthase subunit alpha, mitochondrial</fullName>
    </recommendedName>
</protein>
<dbReference type="GO" id="GO:0046933">
    <property type="term" value="F:proton-transporting ATP synthase activity, rotational mechanism"/>
    <property type="evidence" value="ECO:0007669"/>
    <property type="project" value="InterPro"/>
</dbReference>
<dbReference type="GO" id="GO:0045259">
    <property type="term" value="C:proton-transporting ATP synthase complex"/>
    <property type="evidence" value="ECO:0007669"/>
    <property type="project" value="UniProtKB-KW"/>
</dbReference>
<dbReference type="NCBIfam" id="TIGR00962">
    <property type="entry name" value="atpA"/>
    <property type="match status" value="1"/>
</dbReference>
<evidence type="ECO:0000256" key="12">
    <source>
        <dbReference type="SAM" id="MobiDB-lite"/>
    </source>
</evidence>
<dbReference type="FunFam" id="2.40.30.20:FF:000001">
    <property type="entry name" value="ATP synthase subunit alpha"/>
    <property type="match status" value="1"/>
</dbReference>
<dbReference type="InterPro" id="IPR023366">
    <property type="entry name" value="ATP_synth_asu-like_sf"/>
</dbReference>
<dbReference type="PANTHER" id="PTHR48082">
    <property type="entry name" value="ATP SYNTHASE SUBUNIT ALPHA, MITOCHONDRIAL"/>
    <property type="match status" value="1"/>
</dbReference>
<keyword evidence="4" id="KW-0813">Transport</keyword>
<feature type="domain" description="ATPase F1/V1/A1 complex alpha/beta subunit N-terminal" evidence="15">
    <location>
        <begin position="644"/>
        <end position="709"/>
    </location>
</feature>
<dbReference type="EMBL" id="CP054533">
    <property type="protein sequence ID" value="QSL64366.1"/>
    <property type="molecule type" value="Genomic_DNA"/>
</dbReference>
<dbReference type="InterPro" id="IPR005294">
    <property type="entry name" value="ATP_synth_F1_asu"/>
</dbReference>
<organism evidence="16 17">
    <name type="scientific">Pneumocystis wakefieldiae</name>
    <dbReference type="NCBI Taxonomy" id="38082"/>
    <lineage>
        <taxon>Eukaryota</taxon>
        <taxon>Fungi</taxon>
        <taxon>Dikarya</taxon>
        <taxon>Ascomycota</taxon>
        <taxon>Taphrinomycotina</taxon>
        <taxon>Pneumocystomycetes</taxon>
        <taxon>Pneumocystaceae</taxon>
        <taxon>Pneumocystis</taxon>
    </lineage>
</organism>
<dbReference type="Proteomes" id="UP000663699">
    <property type="component" value="Chromosome 2"/>
</dbReference>
<dbReference type="GO" id="GO:0005524">
    <property type="term" value="F:ATP binding"/>
    <property type="evidence" value="ECO:0007669"/>
    <property type="project" value="UniProtKB-KW"/>
</dbReference>
<keyword evidence="11" id="KW-0066">ATP synthesis</keyword>
<dbReference type="AlphaFoldDB" id="A0A899FVJ1"/>
<evidence type="ECO:0000259" key="14">
    <source>
        <dbReference type="Pfam" id="PF00306"/>
    </source>
</evidence>
<dbReference type="HAMAP" id="MF_01346">
    <property type="entry name" value="ATP_synth_alpha_bact"/>
    <property type="match status" value="1"/>
</dbReference>
<dbReference type="CDD" id="cd18116">
    <property type="entry name" value="ATP-synt_F1_alpha_N"/>
    <property type="match status" value="1"/>
</dbReference>
<dbReference type="OrthoDB" id="9805536at2759"/>
<proteinExistence type="inferred from homology"/>
<evidence type="ECO:0000256" key="3">
    <source>
        <dbReference type="ARBA" id="ARBA00016087"/>
    </source>
</evidence>
<keyword evidence="5" id="KW-0547">Nucleotide-binding</keyword>
<accession>A0A899FVJ1</accession>
<dbReference type="InterPro" id="IPR000194">
    <property type="entry name" value="ATPase_F1/V1/A1_a/bsu_nucl-bd"/>
</dbReference>
<dbReference type="NCBIfam" id="NF009884">
    <property type="entry name" value="PRK13343.1"/>
    <property type="match status" value="1"/>
</dbReference>
<dbReference type="Pfam" id="PF02874">
    <property type="entry name" value="ATP-synt_ab_N"/>
    <property type="match status" value="1"/>
</dbReference>
<evidence type="ECO:0000313" key="16">
    <source>
        <dbReference type="EMBL" id="QSL64366.1"/>
    </source>
</evidence>
<evidence type="ECO:0000256" key="9">
    <source>
        <dbReference type="ARBA" id="ARBA00023136"/>
    </source>
</evidence>
<dbReference type="PANTHER" id="PTHR48082:SF2">
    <property type="entry name" value="ATP SYNTHASE SUBUNIT ALPHA, MITOCHONDRIAL"/>
    <property type="match status" value="1"/>
</dbReference>
<dbReference type="CDD" id="cd01132">
    <property type="entry name" value="F1-ATPase_alpha_CD"/>
    <property type="match status" value="1"/>
</dbReference>
<dbReference type="FunFam" id="1.20.150.20:FF:000001">
    <property type="entry name" value="ATP synthase subunit alpha"/>
    <property type="match status" value="1"/>
</dbReference>
<keyword evidence="17" id="KW-1185">Reference proteome</keyword>
<feature type="domain" description="ATP synthase alpha subunit C-terminal" evidence="14">
    <location>
        <begin position="996"/>
        <end position="1121"/>
    </location>
</feature>
<dbReference type="FunFam" id="3.40.50.300:FF:004039">
    <property type="entry name" value="ATP synthase subunit alpha, mitochondrial"/>
    <property type="match status" value="1"/>
</dbReference>
<dbReference type="InterPro" id="IPR033732">
    <property type="entry name" value="ATP_synth_F1_a_nt-bd_dom"/>
</dbReference>
<feature type="compositionally biased region" description="Basic residues" evidence="12">
    <location>
        <begin position="1"/>
        <end position="10"/>
    </location>
</feature>
<evidence type="ECO:0000256" key="2">
    <source>
        <dbReference type="ARBA" id="ARBA00008936"/>
    </source>
</evidence>
<keyword evidence="7" id="KW-0067">ATP-binding</keyword>
<dbReference type="InterPro" id="IPR027417">
    <property type="entry name" value="P-loop_NTPase"/>
</dbReference>
<evidence type="ECO:0000256" key="7">
    <source>
        <dbReference type="ARBA" id="ARBA00022840"/>
    </source>
</evidence>
<feature type="compositionally biased region" description="Basic and acidic residues" evidence="12">
    <location>
        <begin position="11"/>
        <end position="20"/>
    </location>
</feature>